<comment type="caution">
    <text evidence="1">The sequence shown here is derived from an EMBL/GenBank/DDBJ whole genome shotgun (WGS) entry which is preliminary data.</text>
</comment>
<dbReference type="EMBL" id="CAKMRJ010004445">
    <property type="protein sequence ID" value="CAH1436170.1"/>
    <property type="molecule type" value="Genomic_DNA"/>
</dbReference>
<protein>
    <recommendedName>
        <fullName evidence="3">Retrotransposon gag domain-containing protein</fullName>
    </recommendedName>
</protein>
<dbReference type="Proteomes" id="UP001157418">
    <property type="component" value="Unassembled WGS sequence"/>
</dbReference>
<sequence>MSYKNAILRLKGEATIWYEGLKGKISREGKKKISSWESLKCKLRRRYVAVNHPITIIPKFSESRQKKLDVIDFDESLGETIVIEESSVVTVVSEESVVI</sequence>
<keyword evidence="2" id="KW-1185">Reference proteome</keyword>
<gene>
    <name evidence="1" type="ORF">LVIROSA_LOCUS22560</name>
</gene>
<organism evidence="1 2">
    <name type="scientific">Lactuca virosa</name>
    <dbReference type="NCBI Taxonomy" id="75947"/>
    <lineage>
        <taxon>Eukaryota</taxon>
        <taxon>Viridiplantae</taxon>
        <taxon>Streptophyta</taxon>
        <taxon>Embryophyta</taxon>
        <taxon>Tracheophyta</taxon>
        <taxon>Spermatophyta</taxon>
        <taxon>Magnoliopsida</taxon>
        <taxon>eudicotyledons</taxon>
        <taxon>Gunneridae</taxon>
        <taxon>Pentapetalae</taxon>
        <taxon>asterids</taxon>
        <taxon>campanulids</taxon>
        <taxon>Asterales</taxon>
        <taxon>Asteraceae</taxon>
        <taxon>Cichorioideae</taxon>
        <taxon>Cichorieae</taxon>
        <taxon>Lactucinae</taxon>
        <taxon>Lactuca</taxon>
    </lineage>
</organism>
<evidence type="ECO:0008006" key="3">
    <source>
        <dbReference type="Google" id="ProtNLM"/>
    </source>
</evidence>
<name>A0AAU9NED4_9ASTR</name>
<proteinExistence type="predicted"/>
<reference evidence="1 2" key="1">
    <citation type="submission" date="2022-01" db="EMBL/GenBank/DDBJ databases">
        <authorList>
            <person name="Xiong W."/>
            <person name="Schranz E."/>
        </authorList>
    </citation>
    <scope>NUCLEOTIDE SEQUENCE [LARGE SCALE GENOMIC DNA]</scope>
</reference>
<evidence type="ECO:0000313" key="2">
    <source>
        <dbReference type="Proteomes" id="UP001157418"/>
    </source>
</evidence>
<evidence type="ECO:0000313" key="1">
    <source>
        <dbReference type="EMBL" id="CAH1436170.1"/>
    </source>
</evidence>
<dbReference type="AlphaFoldDB" id="A0AAU9NED4"/>
<accession>A0AAU9NED4</accession>